<accession>A0ABT6R5D2</accession>
<sequence length="166" mass="19798">MEKLDSLTFFESLNQLGLERERLFVRVHHEVKQLFCNSFEIMRLSSNFLETSEYGMFKDQEELRIAFSRSIFYYLNKTVKGIENYYPELIPLLAEMNELSQRINRLIRDLEKNLEKHGYDSRNHSVKKVIHNVEYGSYNGFRNDTPMIAMNELKLISINKTKEECI</sequence>
<gene>
    <name evidence="1" type="ORF">QK289_14230</name>
</gene>
<dbReference type="RefSeq" id="WP_282357140.1">
    <property type="nucleotide sequence ID" value="NZ_JASBQV010000031.1"/>
</dbReference>
<name>A0ABT6R5D2_9BACL</name>
<proteinExistence type="predicted"/>
<dbReference type="EMBL" id="JASBQV010000031">
    <property type="protein sequence ID" value="MDI3236168.1"/>
    <property type="molecule type" value="Genomic_DNA"/>
</dbReference>
<keyword evidence="2" id="KW-1185">Reference proteome</keyword>
<evidence type="ECO:0000313" key="1">
    <source>
        <dbReference type="EMBL" id="MDI3236168.1"/>
    </source>
</evidence>
<evidence type="ECO:0000313" key="2">
    <source>
        <dbReference type="Proteomes" id="UP001243286"/>
    </source>
</evidence>
<organism evidence="1 2">
    <name type="scientific">Exiguobacterium antarcticum</name>
    <dbReference type="NCBI Taxonomy" id="132920"/>
    <lineage>
        <taxon>Bacteria</taxon>
        <taxon>Bacillati</taxon>
        <taxon>Bacillota</taxon>
        <taxon>Bacilli</taxon>
        <taxon>Bacillales</taxon>
        <taxon>Bacillales Family XII. Incertae Sedis</taxon>
        <taxon>Exiguobacterium</taxon>
    </lineage>
</organism>
<reference evidence="1 2" key="1">
    <citation type="submission" date="2023-04" db="EMBL/GenBank/DDBJ databases">
        <title>Antarctic isolates genomes.</title>
        <authorList>
            <person name="Dimov S.G."/>
        </authorList>
    </citation>
    <scope>NUCLEOTIDE SEQUENCE [LARGE SCALE GENOMIC DNA]</scope>
    <source>
        <strain evidence="1 2">AL19</strain>
    </source>
</reference>
<comment type="caution">
    <text evidence="1">The sequence shown here is derived from an EMBL/GenBank/DDBJ whole genome shotgun (WGS) entry which is preliminary data.</text>
</comment>
<protein>
    <submittedName>
        <fullName evidence="1">Uncharacterized protein</fullName>
    </submittedName>
</protein>
<dbReference type="Proteomes" id="UP001243286">
    <property type="component" value="Unassembled WGS sequence"/>
</dbReference>